<dbReference type="OrthoDB" id="36452at10239"/>
<keyword evidence="1" id="KW-1133">Transmembrane helix</keyword>
<keyword evidence="1" id="KW-0812">Transmembrane</keyword>
<dbReference type="EMBL" id="KT224359">
    <property type="protein sequence ID" value="ALA13058.1"/>
    <property type="molecule type" value="Genomic_DNA"/>
</dbReference>
<protein>
    <submittedName>
        <fullName evidence="2">Uncharacterized protein</fullName>
    </submittedName>
</protein>
<evidence type="ECO:0000313" key="2">
    <source>
        <dbReference type="EMBL" id="ALA13058.1"/>
    </source>
</evidence>
<keyword evidence="1" id="KW-0472">Membrane</keyword>
<feature type="transmembrane region" description="Helical" evidence="1">
    <location>
        <begin position="6"/>
        <end position="25"/>
    </location>
</feature>
<accession>A0A0K2D006</accession>
<gene>
    <name evidence="2" type="ORF">TSARBOMBA_217</name>
</gene>
<keyword evidence="3" id="KW-1185">Reference proteome</keyword>
<sequence>MVLLAAYILCLPIILIAAFGIWLSYQLGKSKFIKVIMILFLIYTLCMPWVATYQDVPVYEIIFG</sequence>
<reference evidence="2 3" key="1">
    <citation type="journal article" date="2015" name="Genome Announc.">
        <title>Complete Genome Sequence of Bacillus cereus Group Phage TsarBomba.</title>
        <authorList>
            <person name="Erill I."/>
            <person name="Caruso S.M."/>
        </authorList>
    </citation>
    <scope>NUCLEOTIDE SEQUENCE [LARGE SCALE GENOMIC DNA]</scope>
</reference>
<evidence type="ECO:0000313" key="3">
    <source>
        <dbReference type="Proteomes" id="UP000204602"/>
    </source>
</evidence>
<dbReference type="Proteomes" id="UP000204602">
    <property type="component" value="Segment"/>
</dbReference>
<dbReference type="KEGG" id="vg:26633269"/>
<name>A0A0K2D006_9CAUD</name>
<feature type="transmembrane region" description="Helical" evidence="1">
    <location>
        <begin position="32"/>
        <end position="51"/>
    </location>
</feature>
<evidence type="ECO:0000256" key="1">
    <source>
        <dbReference type="SAM" id="Phobius"/>
    </source>
</evidence>
<proteinExistence type="predicted"/>
<dbReference type="GeneID" id="26633269"/>
<dbReference type="RefSeq" id="YP_009207032.1">
    <property type="nucleotide sequence ID" value="NC_028890.1"/>
</dbReference>
<organism evidence="2 3">
    <name type="scientific">Bacillus phage TsarBomba</name>
    <dbReference type="NCBI Taxonomy" id="1690456"/>
    <lineage>
        <taxon>Viruses</taxon>
        <taxon>Duplodnaviria</taxon>
        <taxon>Heunggongvirae</taxon>
        <taxon>Uroviricota</taxon>
        <taxon>Caudoviricetes</taxon>
        <taxon>Herelleviridae</taxon>
        <taxon>Bastillevirinae</taxon>
        <taxon>Tsarbombavirus</taxon>
        <taxon>Tsarbombavirus tsarbomba</taxon>
    </lineage>
</organism>